<evidence type="ECO:0000313" key="2">
    <source>
        <dbReference type="Proteomes" id="UP000243975"/>
    </source>
</evidence>
<accession>A0A124SHC1</accession>
<evidence type="ECO:0000313" key="1">
    <source>
        <dbReference type="EMBL" id="KVI09073.1"/>
    </source>
</evidence>
<dbReference type="STRING" id="59895.A0A124SHC1"/>
<dbReference type="SUPFAM" id="SSF53756">
    <property type="entry name" value="UDP-Glycosyltransferase/glycogen phosphorylase"/>
    <property type="match status" value="1"/>
</dbReference>
<dbReference type="OMA" id="STWSEKD"/>
<sequence>MEYLAAGTRPGFCQLQESHGLYVTCFNQHKHGKDHVVIPYPAQGHVIPLMEFAQHLIKYGIKVTPFINTEVTHKLVTSTWSEKDDFSDLMQMVSIPGGLEPWDDRNNLGKQVEAIFQYMPAKLVKL</sequence>
<keyword evidence="2" id="KW-1185">Reference proteome</keyword>
<name>A0A124SHC1_CYNCS</name>
<gene>
    <name evidence="1" type="ORF">Ccrd_012552</name>
</gene>
<protein>
    <recommendedName>
        <fullName evidence="3">UDP-glucuronosyl/UDP-glucosyltransferase</fullName>
    </recommendedName>
</protein>
<evidence type="ECO:0008006" key="3">
    <source>
        <dbReference type="Google" id="ProtNLM"/>
    </source>
</evidence>
<reference evidence="1 2" key="1">
    <citation type="journal article" date="2016" name="Sci. Rep.">
        <title>The genome sequence of the outbreeding globe artichoke constructed de novo incorporating a phase-aware low-pass sequencing strategy of F1 progeny.</title>
        <authorList>
            <person name="Scaglione D."/>
            <person name="Reyes-Chin-Wo S."/>
            <person name="Acquadro A."/>
            <person name="Froenicke L."/>
            <person name="Portis E."/>
            <person name="Beitel C."/>
            <person name="Tirone M."/>
            <person name="Mauro R."/>
            <person name="Lo Monaco A."/>
            <person name="Mauromicale G."/>
            <person name="Faccioli P."/>
            <person name="Cattivelli L."/>
            <person name="Rieseberg L."/>
            <person name="Michelmore R."/>
            <person name="Lanteri S."/>
        </authorList>
    </citation>
    <scope>NUCLEOTIDE SEQUENCE [LARGE SCALE GENOMIC DNA]</scope>
    <source>
        <strain evidence="1">2C</strain>
    </source>
</reference>
<organism evidence="1 2">
    <name type="scientific">Cynara cardunculus var. scolymus</name>
    <name type="common">Globe artichoke</name>
    <name type="synonym">Cynara scolymus</name>
    <dbReference type="NCBI Taxonomy" id="59895"/>
    <lineage>
        <taxon>Eukaryota</taxon>
        <taxon>Viridiplantae</taxon>
        <taxon>Streptophyta</taxon>
        <taxon>Embryophyta</taxon>
        <taxon>Tracheophyta</taxon>
        <taxon>Spermatophyta</taxon>
        <taxon>Magnoliopsida</taxon>
        <taxon>eudicotyledons</taxon>
        <taxon>Gunneridae</taxon>
        <taxon>Pentapetalae</taxon>
        <taxon>asterids</taxon>
        <taxon>campanulids</taxon>
        <taxon>Asterales</taxon>
        <taxon>Asteraceae</taxon>
        <taxon>Carduoideae</taxon>
        <taxon>Cardueae</taxon>
        <taxon>Carduinae</taxon>
        <taxon>Cynara</taxon>
    </lineage>
</organism>
<dbReference type="AlphaFoldDB" id="A0A124SHC1"/>
<dbReference type="EMBL" id="LEKV01001071">
    <property type="protein sequence ID" value="KVI09073.1"/>
    <property type="molecule type" value="Genomic_DNA"/>
</dbReference>
<dbReference type="Gramene" id="KVI09073">
    <property type="protein sequence ID" value="KVI09073"/>
    <property type="gene ID" value="Ccrd_012552"/>
</dbReference>
<dbReference type="Gene3D" id="3.40.50.2000">
    <property type="entry name" value="Glycogen Phosphorylase B"/>
    <property type="match status" value="1"/>
</dbReference>
<dbReference type="Proteomes" id="UP000243975">
    <property type="component" value="Unassembled WGS sequence"/>
</dbReference>
<proteinExistence type="predicted"/>
<comment type="caution">
    <text evidence="1">The sequence shown here is derived from an EMBL/GenBank/DDBJ whole genome shotgun (WGS) entry which is preliminary data.</text>
</comment>